<proteinExistence type="predicted"/>
<evidence type="ECO:0000313" key="3">
    <source>
        <dbReference type="EMBL" id="KAK7007581.1"/>
    </source>
</evidence>
<comment type="caution">
    <text evidence="2">The sequence shown here is derived from an EMBL/GenBank/DDBJ whole genome shotgun (WGS) entry which is preliminary data.</text>
</comment>
<evidence type="ECO:0000256" key="1">
    <source>
        <dbReference type="SAM" id="MobiDB-lite"/>
    </source>
</evidence>
<feature type="region of interest" description="Disordered" evidence="1">
    <location>
        <begin position="358"/>
        <end position="377"/>
    </location>
</feature>
<gene>
    <name evidence="2" type="ORF">R3P38DRAFT_3596593</name>
    <name evidence="3" type="ORF">R3P38DRAFT_3596610</name>
</gene>
<dbReference type="EMBL" id="JAWWNJ010000070">
    <property type="protein sequence ID" value="KAK7007581.1"/>
    <property type="molecule type" value="Genomic_DNA"/>
</dbReference>
<sequence>MNTRGVGEGFGAIGAALRPEEFRSSTRLHPAIATHPYLDPPLSRPHLPLHPGVTTLNVTSLVILMLLDFPADFFNFGSFRLNGGRSPNFQDGLSIPSDVWKIWLYNSLYPSSLPIHIALLCLLLYKSQIPTLSTPNWPSSYVSTSLHSLCSLSLHEMHIPTVCVRGNSLRCTSWLFRTLTWIDLGAVSRCTSRLCAQVSFNLSLQSDMFIQTAFVLDGVLVLNFELSLDWTWYKLLVVLVGLRDTETMPAFVESLTLAQIYYQTPRHRTHASPHQIPPVRRNYAGLVAGQIYARMNRARAAHVHYISSMDSFTSEGKSPTQFSNFNRSESIRLTRVGSELKFSRRAFISFSSLSSHADNSTQLSARSTTPLSSKTQPNSARALELLASFQHRSTNYLHRSDRRLSERGGEQSADVTISASSRRRWRGGVAIERRVRVEARRGSDEYERGFWSVSVRRRRGDSVDGVDGGGARGWESRVWGGELEVGRGRRVRRQERESGVVSGGVGKYWSSALEHAQWLDRKVARRCRMRVGVGGGVKGWREGGERLEVSTRAPLSRAIEFWAGLPLFLSSWALPLFFAFDRHVALLDFYSAAVFLNGAGRKRRKAAITGHVAYIPASSCAAARRAI</sequence>
<evidence type="ECO:0000313" key="4">
    <source>
        <dbReference type="Proteomes" id="UP001362999"/>
    </source>
</evidence>
<keyword evidence="4" id="KW-1185">Reference proteome</keyword>
<dbReference type="Proteomes" id="UP001362999">
    <property type="component" value="Unassembled WGS sequence"/>
</dbReference>
<reference evidence="2 4" key="1">
    <citation type="journal article" date="2024" name="J Genomics">
        <title>Draft genome sequencing and assembly of Favolaschia claudopus CIRM-BRFM 2984 isolated from oak limbs.</title>
        <authorList>
            <person name="Navarro D."/>
            <person name="Drula E."/>
            <person name="Chaduli D."/>
            <person name="Cazenave R."/>
            <person name="Ahrendt S."/>
            <person name="Wang J."/>
            <person name="Lipzen A."/>
            <person name="Daum C."/>
            <person name="Barry K."/>
            <person name="Grigoriev I.V."/>
            <person name="Favel A."/>
            <person name="Rosso M.N."/>
            <person name="Martin F."/>
        </authorList>
    </citation>
    <scope>NUCLEOTIDE SEQUENCE [LARGE SCALE GENOMIC DNA]</scope>
    <source>
        <strain evidence="2 4">CIRM-BRFM 2984</strain>
    </source>
</reference>
<dbReference type="AlphaFoldDB" id="A0AAW0AEA5"/>
<accession>A0AAW0AEA5</accession>
<dbReference type="EMBL" id="JAWWNJ010000070">
    <property type="protein sequence ID" value="KAK7007576.1"/>
    <property type="molecule type" value="Genomic_DNA"/>
</dbReference>
<organism evidence="2 4">
    <name type="scientific">Favolaschia claudopus</name>
    <dbReference type="NCBI Taxonomy" id="2862362"/>
    <lineage>
        <taxon>Eukaryota</taxon>
        <taxon>Fungi</taxon>
        <taxon>Dikarya</taxon>
        <taxon>Basidiomycota</taxon>
        <taxon>Agaricomycotina</taxon>
        <taxon>Agaricomycetes</taxon>
        <taxon>Agaricomycetidae</taxon>
        <taxon>Agaricales</taxon>
        <taxon>Marasmiineae</taxon>
        <taxon>Mycenaceae</taxon>
        <taxon>Favolaschia</taxon>
    </lineage>
</organism>
<protein>
    <submittedName>
        <fullName evidence="2">Uncharacterized protein</fullName>
    </submittedName>
</protein>
<name>A0AAW0AEA5_9AGAR</name>
<evidence type="ECO:0000313" key="2">
    <source>
        <dbReference type="EMBL" id="KAK7007576.1"/>
    </source>
</evidence>